<gene>
    <name evidence="1" type="ORF">EVAR_103017_1</name>
</gene>
<name>A0A4C1WDW4_EUMVA</name>
<organism evidence="1 2">
    <name type="scientific">Eumeta variegata</name>
    <name type="common">Bagworm moth</name>
    <name type="synonym">Eumeta japonica</name>
    <dbReference type="NCBI Taxonomy" id="151549"/>
    <lineage>
        <taxon>Eukaryota</taxon>
        <taxon>Metazoa</taxon>
        <taxon>Ecdysozoa</taxon>
        <taxon>Arthropoda</taxon>
        <taxon>Hexapoda</taxon>
        <taxon>Insecta</taxon>
        <taxon>Pterygota</taxon>
        <taxon>Neoptera</taxon>
        <taxon>Endopterygota</taxon>
        <taxon>Lepidoptera</taxon>
        <taxon>Glossata</taxon>
        <taxon>Ditrysia</taxon>
        <taxon>Tineoidea</taxon>
        <taxon>Psychidae</taxon>
        <taxon>Oiketicinae</taxon>
        <taxon>Eumeta</taxon>
    </lineage>
</organism>
<evidence type="ECO:0000313" key="2">
    <source>
        <dbReference type="Proteomes" id="UP000299102"/>
    </source>
</evidence>
<reference evidence="1 2" key="1">
    <citation type="journal article" date="2019" name="Commun. Biol.">
        <title>The bagworm genome reveals a unique fibroin gene that provides high tensile strength.</title>
        <authorList>
            <person name="Kono N."/>
            <person name="Nakamura H."/>
            <person name="Ohtoshi R."/>
            <person name="Tomita M."/>
            <person name="Numata K."/>
            <person name="Arakawa K."/>
        </authorList>
    </citation>
    <scope>NUCLEOTIDE SEQUENCE [LARGE SCALE GENOMIC DNA]</scope>
</reference>
<keyword evidence="2" id="KW-1185">Reference proteome</keyword>
<dbReference type="Proteomes" id="UP000299102">
    <property type="component" value="Unassembled WGS sequence"/>
</dbReference>
<dbReference type="AlphaFoldDB" id="A0A4C1WDW4"/>
<protein>
    <submittedName>
        <fullName evidence="1">Uncharacterized protein</fullName>
    </submittedName>
</protein>
<proteinExistence type="predicted"/>
<evidence type="ECO:0000313" key="1">
    <source>
        <dbReference type="EMBL" id="GBP48652.1"/>
    </source>
</evidence>
<comment type="caution">
    <text evidence="1">The sequence shown here is derived from an EMBL/GenBank/DDBJ whole genome shotgun (WGS) entry which is preliminary data.</text>
</comment>
<accession>A0A4C1WDW4</accession>
<dbReference type="EMBL" id="BGZK01000528">
    <property type="protein sequence ID" value="GBP48652.1"/>
    <property type="molecule type" value="Genomic_DNA"/>
</dbReference>
<sequence>MTRDLSSVILLPPTFSSIKVTVELLSRSAERVDFYRSFGAIHLYRNNCQNSRIVLTLLTDIAACSVTTAVVCPHVHLSCSVLGGVAYDVHLDMTYRDLLYT</sequence>